<dbReference type="GO" id="GO:0016405">
    <property type="term" value="F:CoA-ligase activity"/>
    <property type="evidence" value="ECO:0007669"/>
    <property type="project" value="TreeGrafter"/>
</dbReference>
<dbReference type="OrthoDB" id="1898221at2759"/>
<keyword evidence="2" id="KW-0436">Ligase</keyword>
<organism evidence="5 6">
    <name type="scientific">Leucocoprinus leucothites</name>
    <dbReference type="NCBI Taxonomy" id="201217"/>
    <lineage>
        <taxon>Eukaryota</taxon>
        <taxon>Fungi</taxon>
        <taxon>Dikarya</taxon>
        <taxon>Basidiomycota</taxon>
        <taxon>Agaricomycotina</taxon>
        <taxon>Agaricomycetes</taxon>
        <taxon>Agaricomycetidae</taxon>
        <taxon>Agaricales</taxon>
        <taxon>Agaricineae</taxon>
        <taxon>Agaricaceae</taxon>
        <taxon>Leucocoprinus</taxon>
    </lineage>
</organism>
<dbReference type="PANTHER" id="PTHR24096">
    <property type="entry name" value="LONG-CHAIN-FATTY-ACID--COA LIGASE"/>
    <property type="match status" value="1"/>
</dbReference>
<feature type="domain" description="AMP-dependent synthetase/ligase" evidence="3">
    <location>
        <begin position="30"/>
        <end position="420"/>
    </location>
</feature>
<dbReference type="InterPro" id="IPR045851">
    <property type="entry name" value="AMP-bd_C_sf"/>
</dbReference>
<feature type="domain" description="AMP-binding enzyme C-terminal" evidence="4">
    <location>
        <begin position="470"/>
        <end position="555"/>
    </location>
</feature>
<dbReference type="Gene3D" id="3.40.50.980">
    <property type="match status" value="2"/>
</dbReference>
<dbReference type="EMBL" id="JAACJO010000019">
    <property type="protein sequence ID" value="KAF5348540.1"/>
    <property type="molecule type" value="Genomic_DNA"/>
</dbReference>
<reference evidence="5 6" key="1">
    <citation type="journal article" date="2020" name="ISME J.">
        <title>Uncovering the hidden diversity of litter-decomposition mechanisms in mushroom-forming fungi.</title>
        <authorList>
            <person name="Floudas D."/>
            <person name="Bentzer J."/>
            <person name="Ahren D."/>
            <person name="Johansson T."/>
            <person name="Persson P."/>
            <person name="Tunlid A."/>
        </authorList>
    </citation>
    <scope>NUCLEOTIDE SEQUENCE [LARGE SCALE GENOMIC DNA]</scope>
    <source>
        <strain evidence="5 6">CBS 146.42</strain>
    </source>
</reference>
<evidence type="ECO:0000313" key="6">
    <source>
        <dbReference type="Proteomes" id="UP000559027"/>
    </source>
</evidence>
<dbReference type="PROSITE" id="PS00455">
    <property type="entry name" value="AMP_BINDING"/>
    <property type="match status" value="1"/>
</dbReference>
<evidence type="ECO:0000259" key="4">
    <source>
        <dbReference type="Pfam" id="PF13193"/>
    </source>
</evidence>
<protein>
    <recommendedName>
        <fullName evidence="7">Acetyl-CoA synthetase-like protein</fullName>
    </recommendedName>
</protein>
<evidence type="ECO:0000256" key="2">
    <source>
        <dbReference type="ARBA" id="ARBA00022598"/>
    </source>
</evidence>
<dbReference type="SUPFAM" id="SSF56801">
    <property type="entry name" value="Acetyl-CoA synthetase-like"/>
    <property type="match status" value="1"/>
</dbReference>
<dbReference type="Pfam" id="PF13193">
    <property type="entry name" value="AMP-binding_C"/>
    <property type="match status" value="1"/>
</dbReference>
<comment type="caution">
    <text evidence="5">The sequence shown here is derived from an EMBL/GenBank/DDBJ whole genome shotgun (WGS) entry which is preliminary data.</text>
</comment>
<sequence>MYLKSLYPDPPPNPPLLNAYLALSGRPDQAVWPDFTAHIEHHTGKTYSFKEVCKRINDLATALGAPTSLGGLGLEYTGGERIGIMSDNSSDYLLLAVACLKIAVPFVLISCYSTPFELRHALSLTKTTRLFVSPQYLSGVLPVATELGLPEDRIYFMNEDVSGKISIESLIRRVKEKQIPEENVRIVPKDTLGYLVFSSGTSGLPKAVMVSHGNVIYSLRQGVVLIEERLKLGNVPAPLTDDGIASSLAYLPMHHSAGFHTYCFRFFLGPSRLIIMPRWETQAVIEAIPKYKVTSLGFVPSLVQQLLTHPKIDQIDFSSVLAVTCGAAYLPREFLNKLVSLSPKEVNFSEGYGLSECTIAALFQPHPGILNGKGKDNVNATGILHPGMEARIVRENGTEADWDEVGELWLRGENVVLGYWDNPKANAETFVDGWLRTGDKFRVDKDQYFYFSDRAKDTLKVSGTQVSPMEIEEVLMSHPKKLIVDVTVAGVSGGRTEDEKVPRAWIVLSEAGKAVGASDAIRELEAWHQSNLSRYKWLRGGIEVVNEIPKSPSGKTMRRLLQDKYEKGVSQTRRSKL</sequence>
<dbReference type="AlphaFoldDB" id="A0A8H5CVB1"/>
<proteinExistence type="inferred from homology"/>
<dbReference type="PANTHER" id="PTHR24096:SF149">
    <property type="entry name" value="AMP-BINDING DOMAIN-CONTAINING PROTEIN-RELATED"/>
    <property type="match status" value="1"/>
</dbReference>
<dbReference type="Pfam" id="PF00501">
    <property type="entry name" value="AMP-binding"/>
    <property type="match status" value="1"/>
</dbReference>
<accession>A0A8H5CVB1</accession>
<dbReference type="Proteomes" id="UP000559027">
    <property type="component" value="Unassembled WGS sequence"/>
</dbReference>
<dbReference type="InterPro" id="IPR000873">
    <property type="entry name" value="AMP-dep_synth/lig_dom"/>
</dbReference>
<dbReference type="InterPro" id="IPR025110">
    <property type="entry name" value="AMP-bd_C"/>
</dbReference>
<evidence type="ECO:0000313" key="5">
    <source>
        <dbReference type="EMBL" id="KAF5348540.1"/>
    </source>
</evidence>
<dbReference type="Gene3D" id="3.30.300.30">
    <property type="match status" value="1"/>
</dbReference>
<evidence type="ECO:0000256" key="1">
    <source>
        <dbReference type="ARBA" id="ARBA00006432"/>
    </source>
</evidence>
<keyword evidence="6" id="KW-1185">Reference proteome</keyword>
<dbReference type="InterPro" id="IPR020845">
    <property type="entry name" value="AMP-binding_CS"/>
</dbReference>
<evidence type="ECO:0000259" key="3">
    <source>
        <dbReference type="Pfam" id="PF00501"/>
    </source>
</evidence>
<name>A0A8H5CVB1_9AGAR</name>
<gene>
    <name evidence="5" type="ORF">D9756_009586</name>
</gene>
<dbReference type="Gene3D" id="2.30.38.10">
    <property type="entry name" value="Luciferase, Domain 3"/>
    <property type="match status" value="1"/>
</dbReference>
<comment type="similarity">
    <text evidence="1">Belongs to the ATP-dependent AMP-binding enzyme family.</text>
</comment>
<evidence type="ECO:0008006" key="7">
    <source>
        <dbReference type="Google" id="ProtNLM"/>
    </source>
</evidence>